<feature type="transmembrane region" description="Helical" evidence="5">
    <location>
        <begin position="6"/>
        <end position="28"/>
    </location>
</feature>
<proteinExistence type="predicted"/>
<name>A0A6J4HYI3_9MICC</name>
<evidence type="ECO:0000256" key="5">
    <source>
        <dbReference type="SAM" id="Phobius"/>
    </source>
</evidence>
<feature type="transmembrane region" description="Helical" evidence="5">
    <location>
        <begin position="85"/>
        <end position="106"/>
    </location>
</feature>
<evidence type="ECO:0000259" key="6">
    <source>
        <dbReference type="Pfam" id="PF06803"/>
    </source>
</evidence>
<evidence type="ECO:0000313" key="7">
    <source>
        <dbReference type="EMBL" id="CAA9236606.1"/>
    </source>
</evidence>
<dbReference type="RefSeq" id="WP_294566767.1">
    <property type="nucleotide sequence ID" value="NZ_CADCTE010000083.1"/>
</dbReference>
<evidence type="ECO:0000256" key="4">
    <source>
        <dbReference type="ARBA" id="ARBA00023136"/>
    </source>
</evidence>
<feature type="transmembrane region" description="Helical" evidence="5">
    <location>
        <begin position="59"/>
        <end position="79"/>
    </location>
</feature>
<organism evidence="7">
    <name type="scientific">uncultured Arthrobacter sp</name>
    <dbReference type="NCBI Taxonomy" id="114050"/>
    <lineage>
        <taxon>Bacteria</taxon>
        <taxon>Bacillati</taxon>
        <taxon>Actinomycetota</taxon>
        <taxon>Actinomycetes</taxon>
        <taxon>Micrococcales</taxon>
        <taxon>Micrococcaceae</taxon>
        <taxon>Arthrobacter</taxon>
        <taxon>environmental samples</taxon>
    </lineage>
</organism>
<gene>
    <name evidence="7" type="ORF">AVDCRST_MAG83-1428</name>
</gene>
<dbReference type="Pfam" id="PF06803">
    <property type="entry name" value="DUF1232"/>
    <property type="match status" value="1"/>
</dbReference>
<dbReference type="GO" id="GO:0012505">
    <property type="term" value="C:endomembrane system"/>
    <property type="evidence" value="ECO:0007669"/>
    <property type="project" value="UniProtKB-SubCell"/>
</dbReference>
<evidence type="ECO:0000256" key="2">
    <source>
        <dbReference type="ARBA" id="ARBA00022692"/>
    </source>
</evidence>
<evidence type="ECO:0000256" key="3">
    <source>
        <dbReference type="ARBA" id="ARBA00022989"/>
    </source>
</evidence>
<keyword evidence="2 5" id="KW-0812">Transmembrane</keyword>
<dbReference type="InterPro" id="IPR010652">
    <property type="entry name" value="DUF1232"/>
</dbReference>
<sequence length="134" mass="14324">MDGTVVLGWLAAALGIYALLLLGLAAYARAHPEALTMTDALRFLPDLLRLLRRLAADRTVPAGVRAALLLLLAYLLLPIDLVPDFLPVIGYADDVLLVAFVLRLTVRRAGAGAVERHWPGSPQGLAVLLRLAGL</sequence>
<feature type="domain" description="DUF1232" evidence="6">
    <location>
        <begin position="65"/>
        <end position="100"/>
    </location>
</feature>
<dbReference type="EMBL" id="CADCTE010000083">
    <property type="protein sequence ID" value="CAA9236606.1"/>
    <property type="molecule type" value="Genomic_DNA"/>
</dbReference>
<reference evidence="7" key="1">
    <citation type="submission" date="2020-02" db="EMBL/GenBank/DDBJ databases">
        <authorList>
            <person name="Meier V. D."/>
        </authorList>
    </citation>
    <scope>NUCLEOTIDE SEQUENCE</scope>
    <source>
        <strain evidence="7">AVDCRST_MAG83</strain>
    </source>
</reference>
<comment type="subcellular location">
    <subcellularLocation>
        <location evidence="1">Endomembrane system</location>
        <topology evidence="1">Multi-pass membrane protein</topology>
    </subcellularLocation>
</comment>
<dbReference type="AlphaFoldDB" id="A0A6J4HYI3"/>
<keyword evidence="4 5" id="KW-0472">Membrane</keyword>
<evidence type="ECO:0000256" key="1">
    <source>
        <dbReference type="ARBA" id="ARBA00004127"/>
    </source>
</evidence>
<protein>
    <recommendedName>
        <fullName evidence="6">DUF1232 domain-containing protein</fullName>
    </recommendedName>
</protein>
<keyword evidence="3 5" id="KW-1133">Transmembrane helix</keyword>
<accession>A0A6J4HYI3</accession>